<accession>A0A1Y2CTE6</accession>
<proteinExistence type="predicted"/>
<evidence type="ECO:0000313" key="4">
    <source>
        <dbReference type="Proteomes" id="UP000193642"/>
    </source>
</evidence>
<keyword evidence="2" id="KW-1133">Transmembrane helix</keyword>
<evidence type="ECO:0000313" key="3">
    <source>
        <dbReference type="EMBL" id="ORY50328.1"/>
    </source>
</evidence>
<protein>
    <submittedName>
        <fullName evidence="3">Uncharacterized protein</fullName>
    </submittedName>
</protein>
<sequence length="124" mass="13638">MSMEGTNYYILVIVAIVFVAVLRIAWMVYRNYRRNNPRTPQSRLRDGNMAERGVSGVRDEVRITSSDSITALPAYLDAAPQYAAEPPDYVSADTVTVTEGDAAGSIVTVSLETGSRRSHAVERI</sequence>
<keyword evidence="4" id="KW-1185">Reference proteome</keyword>
<name>A0A1Y2CTE6_9FUNG</name>
<feature type="region of interest" description="Disordered" evidence="1">
    <location>
        <begin position="37"/>
        <end position="57"/>
    </location>
</feature>
<evidence type="ECO:0000256" key="1">
    <source>
        <dbReference type="SAM" id="MobiDB-lite"/>
    </source>
</evidence>
<reference evidence="3 4" key="1">
    <citation type="submission" date="2016-07" db="EMBL/GenBank/DDBJ databases">
        <title>Pervasive Adenine N6-methylation of Active Genes in Fungi.</title>
        <authorList>
            <consortium name="DOE Joint Genome Institute"/>
            <person name="Mondo S.J."/>
            <person name="Dannebaum R.O."/>
            <person name="Kuo R.C."/>
            <person name="Labutti K."/>
            <person name="Haridas S."/>
            <person name="Kuo A."/>
            <person name="Salamov A."/>
            <person name="Ahrendt S.R."/>
            <person name="Lipzen A."/>
            <person name="Sullivan W."/>
            <person name="Andreopoulos W.B."/>
            <person name="Clum A."/>
            <person name="Lindquist E."/>
            <person name="Daum C."/>
            <person name="Ramamoorthy G.K."/>
            <person name="Gryganskyi A."/>
            <person name="Culley D."/>
            <person name="Magnuson J.K."/>
            <person name="James T.Y."/>
            <person name="O'Malley M.A."/>
            <person name="Stajich J.E."/>
            <person name="Spatafora J.W."/>
            <person name="Visel A."/>
            <person name="Grigoriev I.V."/>
        </authorList>
    </citation>
    <scope>NUCLEOTIDE SEQUENCE [LARGE SCALE GENOMIC DNA]</scope>
    <source>
        <strain evidence="3 4">JEL800</strain>
    </source>
</reference>
<dbReference type="AlphaFoldDB" id="A0A1Y2CTE6"/>
<dbReference type="EMBL" id="MCGO01000007">
    <property type="protein sequence ID" value="ORY50328.1"/>
    <property type="molecule type" value="Genomic_DNA"/>
</dbReference>
<feature type="transmembrane region" description="Helical" evidence="2">
    <location>
        <begin position="6"/>
        <end position="29"/>
    </location>
</feature>
<comment type="caution">
    <text evidence="3">The sequence shown here is derived from an EMBL/GenBank/DDBJ whole genome shotgun (WGS) entry which is preliminary data.</text>
</comment>
<dbReference type="Proteomes" id="UP000193642">
    <property type="component" value="Unassembled WGS sequence"/>
</dbReference>
<evidence type="ECO:0000256" key="2">
    <source>
        <dbReference type="SAM" id="Phobius"/>
    </source>
</evidence>
<keyword evidence="2" id="KW-0472">Membrane</keyword>
<organism evidence="3 4">
    <name type="scientific">Rhizoclosmatium globosum</name>
    <dbReference type="NCBI Taxonomy" id="329046"/>
    <lineage>
        <taxon>Eukaryota</taxon>
        <taxon>Fungi</taxon>
        <taxon>Fungi incertae sedis</taxon>
        <taxon>Chytridiomycota</taxon>
        <taxon>Chytridiomycota incertae sedis</taxon>
        <taxon>Chytridiomycetes</taxon>
        <taxon>Chytridiales</taxon>
        <taxon>Chytriomycetaceae</taxon>
        <taxon>Rhizoclosmatium</taxon>
    </lineage>
</organism>
<keyword evidence="2" id="KW-0812">Transmembrane</keyword>
<gene>
    <name evidence="3" type="ORF">BCR33DRAFT_713142</name>
</gene>